<accession>A0A5J4X1Y5</accession>
<organism evidence="2 3">
    <name type="scientific">Streblomastix strix</name>
    <dbReference type="NCBI Taxonomy" id="222440"/>
    <lineage>
        <taxon>Eukaryota</taxon>
        <taxon>Metamonada</taxon>
        <taxon>Preaxostyla</taxon>
        <taxon>Oxymonadida</taxon>
        <taxon>Streblomastigidae</taxon>
        <taxon>Streblomastix</taxon>
    </lineage>
</organism>
<evidence type="ECO:0000313" key="3">
    <source>
        <dbReference type="Proteomes" id="UP000324800"/>
    </source>
</evidence>
<dbReference type="SUPFAM" id="SSF56672">
    <property type="entry name" value="DNA/RNA polymerases"/>
    <property type="match status" value="1"/>
</dbReference>
<comment type="caution">
    <text evidence="2">The sequence shown here is derived from an EMBL/GenBank/DDBJ whole genome shotgun (WGS) entry which is preliminary data.</text>
</comment>
<dbReference type="AlphaFoldDB" id="A0A5J4X1Y5"/>
<evidence type="ECO:0000259" key="1">
    <source>
        <dbReference type="PROSITE" id="PS50878"/>
    </source>
</evidence>
<keyword evidence="2" id="KW-0808">Transferase</keyword>
<dbReference type="InterPro" id="IPR043128">
    <property type="entry name" value="Rev_trsase/Diguanyl_cyclase"/>
</dbReference>
<dbReference type="GO" id="GO:0003964">
    <property type="term" value="F:RNA-directed DNA polymerase activity"/>
    <property type="evidence" value="ECO:0007669"/>
    <property type="project" value="UniProtKB-KW"/>
</dbReference>
<dbReference type="Gene3D" id="3.10.10.10">
    <property type="entry name" value="HIV Type 1 Reverse Transcriptase, subunit A, domain 1"/>
    <property type="match status" value="1"/>
</dbReference>
<reference evidence="2 3" key="1">
    <citation type="submission" date="2019-03" db="EMBL/GenBank/DDBJ databases">
        <title>Single cell metagenomics reveals metabolic interactions within the superorganism composed of flagellate Streblomastix strix and complex community of Bacteroidetes bacteria on its surface.</title>
        <authorList>
            <person name="Treitli S.C."/>
            <person name="Kolisko M."/>
            <person name="Husnik F."/>
            <person name="Keeling P."/>
            <person name="Hampl V."/>
        </authorList>
    </citation>
    <scope>NUCLEOTIDE SEQUENCE [LARGE SCALE GENOMIC DNA]</scope>
    <source>
        <strain evidence="2">ST1C</strain>
    </source>
</reference>
<dbReference type="PANTHER" id="PTHR33050">
    <property type="entry name" value="REVERSE TRANSCRIPTASE DOMAIN-CONTAINING PROTEIN"/>
    <property type="match status" value="1"/>
</dbReference>
<dbReference type="EMBL" id="SNRW01000555">
    <property type="protein sequence ID" value="KAA6400479.1"/>
    <property type="molecule type" value="Genomic_DNA"/>
</dbReference>
<protein>
    <submittedName>
        <fullName evidence="2">Putative reverse transcriptase</fullName>
    </submittedName>
</protein>
<sequence>MQRQMKQMIREELHLGIIRQIEDKNVQLWNPVHIIPKQDGSLRRITDSRTLNKELITSKFKMEDIQSLLTLGEQEDWACSIDIKSGYNHIQVSSELQPYLAFAVGNKTYTHIGMPFGISIAPRIFSKTLTSAIAKIRETSEVKIISYSDDILVLHQSKEYLRHQIQVIVQFLKSLGWIISEKKSRLNPSQEFIFLGWKINASIMEISLFKDKNGSLMYFLKQQIHNIYRNQRQTAKQVACMIGRVIHTAVQFQRGALQVKQISKEMNRIVKLKGWYGKVYLTTKCLAELEWWITQIYYNKPRKIVQQIQEEVITSNAALSGWGATLQINNMDPIRIFGRWYYQRPTSNQREISAIYLALKRFEATLQAMNIKCLKIQSDNRTACFCLMRKRATFSIHKQIDKILAMIEQIGWLIKVEHIKGLDNKEPDALSRLARAGDQQIKSDVLMKLLQQWHISITLDAFASRRNAKHKSWKGELPLLHPPIPLISRVIQKVIKERITAIFITPQWTSQPWWSQLKDISMINLTLGQSEENLIPGPRMKKMQWKLPPGKIMISLVKG</sequence>
<dbReference type="CDD" id="cd01647">
    <property type="entry name" value="RT_LTR"/>
    <property type="match status" value="1"/>
</dbReference>
<dbReference type="OrthoDB" id="2290779at2759"/>
<dbReference type="PROSITE" id="PS50878">
    <property type="entry name" value="RT_POL"/>
    <property type="match status" value="1"/>
</dbReference>
<dbReference type="InterPro" id="IPR000477">
    <property type="entry name" value="RT_dom"/>
</dbReference>
<dbReference type="PANTHER" id="PTHR33050:SF7">
    <property type="entry name" value="RIBONUCLEASE H"/>
    <property type="match status" value="1"/>
</dbReference>
<dbReference type="CDD" id="cd09275">
    <property type="entry name" value="RNase_HI_RT_DIRS1"/>
    <property type="match status" value="1"/>
</dbReference>
<dbReference type="Gene3D" id="3.30.420.10">
    <property type="entry name" value="Ribonuclease H-like superfamily/Ribonuclease H"/>
    <property type="match status" value="1"/>
</dbReference>
<gene>
    <name evidence="2" type="ORF">EZS28_003995</name>
</gene>
<name>A0A5J4X1Y5_9EUKA</name>
<evidence type="ECO:0000313" key="2">
    <source>
        <dbReference type="EMBL" id="KAA6400479.1"/>
    </source>
</evidence>
<proteinExistence type="predicted"/>
<dbReference type="Pfam" id="PF00078">
    <property type="entry name" value="RVT_1"/>
    <property type="match status" value="1"/>
</dbReference>
<dbReference type="Gene3D" id="3.30.70.270">
    <property type="match status" value="1"/>
</dbReference>
<dbReference type="InterPro" id="IPR052055">
    <property type="entry name" value="Hepadnavirus_pol/RT"/>
</dbReference>
<dbReference type="GO" id="GO:0003676">
    <property type="term" value="F:nucleic acid binding"/>
    <property type="evidence" value="ECO:0007669"/>
    <property type="project" value="InterPro"/>
</dbReference>
<dbReference type="InterPro" id="IPR043502">
    <property type="entry name" value="DNA/RNA_pol_sf"/>
</dbReference>
<dbReference type="Proteomes" id="UP000324800">
    <property type="component" value="Unassembled WGS sequence"/>
</dbReference>
<dbReference type="InterPro" id="IPR036397">
    <property type="entry name" value="RNaseH_sf"/>
</dbReference>
<keyword evidence="2" id="KW-0695">RNA-directed DNA polymerase</keyword>
<keyword evidence="2" id="KW-0548">Nucleotidyltransferase</keyword>
<feature type="domain" description="Reverse transcriptase" evidence="1">
    <location>
        <begin position="16"/>
        <end position="199"/>
    </location>
</feature>